<evidence type="ECO:0000313" key="1">
    <source>
        <dbReference type="EMBL" id="QAV20920.1"/>
    </source>
</evidence>
<accession>A0A410X2S6</accession>
<dbReference type="Proteomes" id="UP000288943">
    <property type="component" value="Chromosome"/>
</dbReference>
<name>A0A410X2S6_9BACL</name>
<evidence type="ECO:0000313" key="2">
    <source>
        <dbReference type="Proteomes" id="UP000288943"/>
    </source>
</evidence>
<protein>
    <submittedName>
        <fullName evidence="1">Uncharacterized protein</fullName>
    </submittedName>
</protein>
<gene>
    <name evidence="1" type="ORF">PC41400_25825</name>
</gene>
<organism evidence="1 2">
    <name type="scientific">Paenibacillus chitinolyticus</name>
    <dbReference type="NCBI Taxonomy" id="79263"/>
    <lineage>
        <taxon>Bacteria</taxon>
        <taxon>Bacillati</taxon>
        <taxon>Bacillota</taxon>
        <taxon>Bacilli</taxon>
        <taxon>Bacillales</taxon>
        <taxon>Paenibacillaceae</taxon>
        <taxon>Paenibacillus</taxon>
    </lineage>
</organism>
<reference evidence="1 2" key="1">
    <citation type="submission" date="2018-01" db="EMBL/GenBank/DDBJ databases">
        <title>The whole genome sequencing and assembly of Paenibacillus chitinolyticus KCCM 41400 strain.</title>
        <authorList>
            <person name="Kim J.-Y."/>
            <person name="Park M.-K."/>
            <person name="Lee Y.-J."/>
            <person name="Yi H."/>
            <person name="Bahn Y.-S."/>
            <person name="Kim J.F."/>
            <person name="Lee D.-W."/>
        </authorList>
    </citation>
    <scope>NUCLEOTIDE SEQUENCE [LARGE SCALE GENOMIC DNA]</scope>
    <source>
        <strain evidence="1 2">KCCM 41400</strain>
    </source>
</reference>
<proteinExistence type="predicted"/>
<dbReference type="EMBL" id="CP026520">
    <property type="protein sequence ID" value="QAV20920.1"/>
    <property type="molecule type" value="Genomic_DNA"/>
</dbReference>
<dbReference type="OrthoDB" id="2889126at2"/>
<dbReference type="KEGG" id="pchi:PC41400_25825"/>
<sequence>MMLPFSHTWPYETVLKDIYVAECPFCSQSNVLLPLRTKDLLPIHEGKKRLLVFPCCREKVTLVDTDTDYLLADRPFRKR</sequence>
<dbReference type="AlphaFoldDB" id="A0A410X2S6"/>